<comment type="caution">
    <text evidence="2">The sequence shown here is derived from an EMBL/GenBank/DDBJ whole genome shotgun (WGS) entry which is preliminary data.</text>
</comment>
<feature type="region of interest" description="Disordered" evidence="1">
    <location>
        <begin position="136"/>
        <end position="162"/>
    </location>
</feature>
<keyword evidence="3" id="KW-1185">Reference proteome</keyword>
<name>A0A9P4NEG8_9PEZI</name>
<dbReference type="EMBL" id="MU007150">
    <property type="protein sequence ID" value="KAF2416899.1"/>
    <property type="molecule type" value="Genomic_DNA"/>
</dbReference>
<feature type="compositionally biased region" description="Basic and acidic residues" evidence="1">
    <location>
        <begin position="18"/>
        <end position="29"/>
    </location>
</feature>
<reference evidence="2" key="1">
    <citation type="journal article" date="2020" name="Stud. Mycol.">
        <title>101 Dothideomycetes genomes: a test case for predicting lifestyles and emergence of pathogens.</title>
        <authorList>
            <person name="Haridas S."/>
            <person name="Albert R."/>
            <person name="Binder M."/>
            <person name="Bloem J."/>
            <person name="Labutti K."/>
            <person name="Salamov A."/>
            <person name="Andreopoulos B."/>
            <person name="Baker S."/>
            <person name="Barry K."/>
            <person name="Bills G."/>
            <person name="Bluhm B."/>
            <person name="Cannon C."/>
            <person name="Castanera R."/>
            <person name="Culley D."/>
            <person name="Daum C."/>
            <person name="Ezra D."/>
            <person name="Gonzalez J."/>
            <person name="Henrissat B."/>
            <person name="Kuo A."/>
            <person name="Liang C."/>
            <person name="Lipzen A."/>
            <person name="Lutzoni F."/>
            <person name="Magnuson J."/>
            <person name="Mondo S."/>
            <person name="Nolan M."/>
            <person name="Ohm R."/>
            <person name="Pangilinan J."/>
            <person name="Park H.-J."/>
            <person name="Ramirez L."/>
            <person name="Alfaro M."/>
            <person name="Sun H."/>
            <person name="Tritt A."/>
            <person name="Yoshinaga Y."/>
            <person name="Zwiers L.-H."/>
            <person name="Turgeon B."/>
            <person name="Goodwin S."/>
            <person name="Spatafora J."/>
            <person name="Crous P."/>
            <person name="Grigoriev I."/>
        </authorList>
    </citation>
    <scope>NUCLEOTIDE SEQUENCE</scope>
    <source>
        <strain evidence="2">CBS 130266</strain>
    </source>
</reference>
<feature type="region of interest" description="Disordered" evidence="1">
    <location>
        <begin position="1"/>
        <end position="104"/>
    </location>
</feature>
<protein>
    <submittedName>
        <fullName evidence="2">Uncharacterized protein</fullName>
    </submittedName>
</protein>
<evidence type="ECO:0000313" key="3">
    <source>
        <dbReference type="Proteomes" id="UP000800235"/>
    </source>
</evidence>
<proteinExistence type="predicted"/>
<sequence>MRHGDNEGRKIRVLPSYRGEDEGGQRPEPSEDDEEENQDPTTQGMPPELGENDGEEDQDATTQGMRCGDDGEEDHDPSRRDHEVSTQGLRFVDDGGEDQYPSAQGMCLKSSHQEPHLALANPQTPTIEGHWTEIDATEQSAAPHPPQHRKGLPLTVLAEPTQ</sequence>
<accession>A0A9P4NEG8</accession>
<evidence type="ECO:0000256" key="1">
    <source>
        <dbReference type="SAM" id="MobiDB-lite"/>
    </source>
</evidence>
<dbReference type="Proteomes" id="UP000800235">
    <property type="component" value="Unassembled WGS sequence"/>
</dbReference>
<evidence type="ECO:0000313" key="2">
    <source>
        <dbReference type="EMBL" id="KAF2416899.1"/>
    </source>
</evidence>
<dbReference type="AlphaFoldDB" id="A0A9P4NEG8"/>
<organism evidence="2 3">
    <name type="scientific">Tothia fuscella</name>
    <dbReference type="NCBI Taxonomy" id="1048955"/>
    <lineage>
        <taxon>Eukaryota</taxon>
        <taxon>Fungi</taxon>
        <taxon>Dikarya</taxon>
        <taxon>Ascomycota</taxon>
        <taxon>Pezizomycotina</taxon>
        <taxon>Dothideomycetes</taxon>
        <taxon>Pleosporomycetidae</taxon>
        <taxon>Venturiales</taxon>
        <taxon>Cylindrosympodiaceae</taxon>
        <taxon>Tothia</taxon>
    </lineage>
</organism>
<feature type="compositionally biased region" description="Basic and acidic residues" evidence="1">
    <location>
        <begin position="1"/>
        <end position="10"/>
    </location>
</feature>
<gene>
    <name evidence="2" type="ORF">EJ08DRAFT_98014</name>
</gene>
<feature type="compositionally biased region" description="Acidic residues" evidence="1">
    <location>
        <begin position="50"/>
        <end position="59"/>
    </location>
</feature>